<name>A0A6G0VIH4_APHCR</name>
<evidence type="ECO:0000313" key="1">
    <source>
        <dbReference type="EMBL" id="KAF0688051.1"/>
    </source>
</evidence>
<keyword evidence="2" id="KW-1185">Reference proteome</keyword>
<protein>
    <submittedName>
        <fullName evidence="1">Uncharacterized protein</fullName>
    </submittedName>
</protein>
<reference evidence="1 2" key="1">
    <citation type="submission" date="2019-08" db="EMBL/GenBank/DDBJ databases">
        <title>Whole genome of Aphis craccivora.</title>
        <authorList>
            <person name="Voronova N.V."/>
            <person name="Shulinski R.S."/>
            <person name="Bandarenka Y.V."/>
            <person name="Zhorov D.G."/>
            <person name="Warner D."/>
        </authorList>
    </citation>
    <scope>NUCLEOTIDE SEQUENCE [LARGE SCALE GENOMIC DNA]</scope>
    <source>
        <strain evidence="1">180601</strain>
        <tissue evidence="1">Whole Body</tissue>
    </source>
</reference>
<proteinExistence type="predicted"/>
<gene>
    <name evidence="1" type="ORF">FWK35_00033675</name>
</gene>
<dbReference type="Proteomes" id="UP000478052">
    <property type="component" value="Unassembled WGS sequence"/>
</dbReference>
<organism evidence="1 2">
    <name type="scientific">Aphis craccivora</name>
    <name type="common">Cowpea aphid</name>
    <dbReference type="NCBI Taxonomy" id="307492"/>
    <lineage>
        <taxon>Eukaryota</taxon>
        <taxon>Metazoa</taxon>
        <taxon>Ecdysozoa</taxon>
        <taxon>Arthropoda</taxon>
        <taxon>Hexapoda</taxon>
        <taxon>Insecta</taxon>
        <taxon>Pterygota</taxon>
        <taxon>Neoptera</taxon>
        <taxon>Paraneoptera</taxon>
        <taxon>Hemiptera</taxon>
        <taxon>Sternorrhyncha</taxon>
        <taxon>Aphidomorpha</taxon>
        <taxon>Aphidoidea</taxon>
        <taxon>Aphididae</taxon>
        <taxon>Aphidini</taxon>
        <taxon>Aphis</taxon>
        <taxon>Aphis</taxon>
    </lineage>
</organism>
<accession>A0A6G0VIH4</accession>
<evidence type="ECO:0000313" key="2">
    <source>
        <dbReference type="Proteomes" id="UP000478052"/>
    </source>
</evidence>
<feature type="non-terminal residue" evidence="1">
    <location>
        <position position="178"/>
    </location>
</feature>
<dbReference type="OrthoDB" id="8120989at2759"/>
<sequence>MELDLSGIKPLNENDSAGLKVHLSDRIIYFVTDNHVACSSAATDPMELDLSGIKPLNENDSAGLMEGWNLNGEPLINIHRATDLTPKCRQLYKKALLLQKKLQNTDLSRKLFKDRLGMAQKAFDNLLSDKLSKKMTVFASLFTRIQLRETHKKTNGRRFTLDEKVLSLSLYKRSPQCY</sequence>
<dbReference type="AlphaFoldDB" id="A0A6G0VIH4"/>
<comment type="caution">
    <text evidence="1">The sequence shown here is derived from an EMBL/GenBank/DDBJ whole genome shotgun (WGS) entry which is preliminary data.</text>
</comment>
<dbReference type="EMBL" id="VUJU01016660">
    <property type="protein sequence ID" value="KAF0688051.1"/>
    <property type="molecule type" value="Genomic_DNA"/>
</dbReference>